<dbReference type="InterPro" id="IPR027268">
    <property type="entry name" value="Peptidase_M4/M1_CTD_sf"/>
</dbReference>
<proteinExistence type="predicted"/>
<dbReference type="Pfam" id="PF17899">
    <property type="entry name" value="Peptidase_M61_N"/>
    <property type="match status" value="1"/>
</dbReference>
<dbReference type="InterPro" id="IPR036034">
    <property type="entry name" value="PDZ_sf"/>
</dbReference>
<dbReference type="InterPro" id="IPR007963">
    <property type="entry name" value="Peptidase_M61_catalytic"/>
</dbReference>
<accession>A0A3P2A7T7</accession>
<feature type="domain" description="Peptidase M61 catalytic" evidence="1">
    <location>
        <begin position="262"/>
        <end position="377"/>
    </location>
</feature>
<dbReference type="AlphaFoldDB" id="A0A3P2A7T7"/>
<dbReference type="RefSeq" id="WP_124794232.1">
    <property type="nucleotide sequence ID" value="NZ_RQYC01000003.1"/>
</dbReference>
<evidence type="ECO:0000259" key="2">
    <source>
        <dbReference type="Pfam" id="PF17899"/>
    </source>
</evidence>
<dbReference type="STRING" id="1121352.GCA_000620925_00821"/>
<keyword evidence="4" id="KW-1185">Reference proteome</keyword>
<dbReference type="InterPro" id="IPR024191">
    <property type="entry name" value="Peptidase_M61"/>
</dbReference>
<organism evidence="3 4">
    <name type="scientific">Conchiformibius steedae</name>
    <dbReference type="NCBI Taxonomy" id="153493"/>
    <lineage>
        <taxon>Bacteria</taxon>
        <taxon>Pseudomonadati</taxon>
        <taxon>Pseudomonadota</taxon>
        <taxon>Betaproteobacteria</taxon>
        <taxon>Neisseriales</taxon>
        <taxon>Neisseriaceae</taxon>
        <taxon>Conchiformibius</taxon>
    </lineage>
</organism>
<reference evidence="3 4" key="1">
    <citation type="submission" date="2018-11" db="EMBL/GenBank/DDBJ databases">
        <title>Genomes From Bacteria Associated with the Canine Oral Cavity: a Test Case for Automated Genome-Based Taxonomic Assignment.</title>
        <authorList>
            <person name="Coil D.A."/>
            <person name="Jospin G."/>
            <person name="Darling A.E."/>
            <person name="Wallis C."/>
            <person name="Davis I.J."/>
            <person name="Harris S."/>
            <person name="Eisen J.A."/>
            <person name="Holcombe L.J."/>
            <person name="O'Flynn C."/>
        </authorList>
    </citation>
    <scope>NUCLEOTIDE SEQUENCE [LARGE SCALE GENOMIC DNA]</scope>
    <source>
        <strain evidence="3 4">COT-280</strain>
    </source>
</reference>
<evidence type="ECO:0000313" key="4">
    <source>
        <dbReference type="Proteomes" id="UP000269923"/>
    </source>
</evidence>
<evidence type="ECO:0000259" key="1">
    <source>
        <dbReference type="Pfam" id="PF05299"/>
    </source>
</evidence>
<dbReference type="SUPFAM" id="SSF50156">
    <property type="entry name" value="PDZ domain-like"/>
    <property type="match status" value="1"/>
</dbReference>
<dbReference type="Pfam" id="PF05299">
    <property type="entry name" value="Peptidase_M61"/>
    <property type="match status" value="1"/>
</dbReference>
<dbReference type="Gene3D" id="2.60.40.3650">
    <property type="match status" value="1"/>
</dbReference>
<dbReference type="SUPFAM" id="SSF55486">
    <property type="entry name" value="Metalloproteases ('zincins'), catalytic domain"/>
    <property type="match status" value="1"/>
</dbReference>
<gene>
    <name evidence="3" type="ORF">EII21_03340</name>
</gene>
<dbReference type="OrthoDB" id="9778516at2"/>
<evidence type="ECO:0000313" key="3">
    <source>
        <dbReference type="EMBL" id="RRD90998.1"/>
    </source>
</evidence>
<sequence>MLHYTVIPDTLARQWHVTLSFEHGADTPQTLKLANWTPGSYMIRDFSRHITAIAATCNHNPVLLTQTAKNEWQIPARSGNWQISYSVYANDLSVRASLLDTQRGFIDGACLFLYLPERTEESHSVQFQGLPAEWRIHTAMTSNGEHSFTASDYAELIDHPFEMGANNDVLLFDVSGIEHRIVISGHRPAYDPDRLIADARKICEAAHNLFPQPAPFDEYVFLLHVGEHIYGGLEHRSSTALHIDRRALPSRRADQSPAYTELLGLISHEYFHSWHVKSIKPAAFIPYRLDHETYTEQLWIFEGITSYYDDLLLARSGVISPEHYLKLLAQTITRVWRTPGRKRQTLAQSAFCAWHKYYKQDENSPNAITSYYQQGALTALCLDLLIRARSPYSLDHVMQHLYQNWLDNGKGLADGDFEACVQEVTGLDLREFFATALHSTDDLPVAACLQQAGVEMRLYPLARQHAGAWVAEFPNNDEPDTDLGCRFRQEAQHALLSHVFNGGAAESAGLKPDDRIIAVDGFACTDFTAQAQTEAGEQHIVHFFRHGVLHQTELTVQNAAPETALLKINDAQALQTWLSGTNDPRENP</sequence>
<comment type="caution">
    <text evidence="3">The sequence shown here is derived from an EMBL/GenBank/DDBJ whole genome shotgun (WGS) entry which is preliminary data.</text>
</comment>
<feature type="domain" description="Peptidase M61 N-terminal" evidence="2">
    <location>
        <begin position="3"/>
        <end position="165"/>
    </location>
</feature>
<dbReference type="InterPro" id="IPR040756">
    <property type="entry name" value="Peptidase_M61_N"/>
</dbReference>
<dbReference type="Proteomes" id="UP000269923">
    <property type="component" value="Unassembled WGS sequence"/>
</dbReference>
<dbReference type="EMBL" id="RQYC01000003">
    <property type="protein sequence ID" value="RRD90998.1"/>
    <property type="molecule type" value="Genomic_DNA"/>
</dbReference>
<protein>
    <submittedName>
        <fullName evidence="3">M61 family peptidase</fullName>
    </submittedName>
</protein>
<dbReference type="Gene3D" id="2.30.42.10">
    <property type="match status" value="1"/>
</dbReference>
<dbReference type="Gene3D" id="1.10.390.10">
    <property type="entry name" value="Neutral Protease Domain 2"/>
    <property type="match status" value="1"/>
</dbReference>
<name>A0A3P2A7T7_9NEIS</name>
<dbReference type="PIRSF" id="PIRSF016493">
    <property type="entry name" value="Glycyl_aminpptds"/>
    <property type="match status" value="1"/>
</dbReference>